<reference evidence="1 2" key="1">
    <citation type="submission" date="2016-04" db="EMBL/GenBank/DDBJ databases">
        <authorList>
            <person name="Evans L.H."/>
            <person name="Alamgir A."/>
            <person name="Owens N."/>
            <person name="Weber N.D."/>
            <person name="Virtaneva K."/>
            <person name="Barbian K."/>
            <person name="Babar A."/>
            <person name="Rosenke K."/>
        </authorList>
    </citation>
    <scope>NUCLEOTIDE SEQUENCE [LARGE SCALE GENOMIC DNA]</scope>
    <source>
        <strain evidence="1 2">LMa1</strain>
    </source>
</reference>
<comment type="caution">
    <text evidence="1">The sequence shown here is derived from an EMBL/GenBank/DDBJ whole genome shotgun (WGS) entry which is preliminary data.</text>
</comment>
<organism evidence="1 2">
    <name type="scientific">Desulfotomaculum copahuensis</name>
    <dbReference type="NCBI Taxonomy" id="1838280"/>
    <lineage>
        <taxon>Bacteria</taxon>
        <taxon>Bacillati</taxon>
        <taxon>Bacillota</taxon>
        <taxon>Clostridia</taxon>
        <taxon>Eubacteriales</taxon>
        <taxon>Desulfotomaculaceae</taxon>
        <taxon>Desulfotomaculum</taxon>
    </lineage>
</organism>
<dbReference type="Proteomes" id="UP000078532">
    <property type="component" value="Unassembled WGS sequence"/>
</dbReference>
<dbReference type="AlphaFoldDB" id="A0A1B7LK01"/>
<evidence type="ECO:0000313" key="1">
    <source>
        <dbReference type="EMBL" id="OAT86811.1"/>
    </source>
</evidence>
<keyword evidence="2" id="KW-1185">Reference proteome</keyword>
<name>A0A1B7LK01_9FIRM</name>
<accession>A0A1B7LK01</accession>
<dbReference type="EMBL" id="LYVF01000008">
    <property type="protein sequence ID" value="OAT86811.1"/>
    <property type="molecule type" value="Genomic_DNA"/>
</dbReference>
<proteinExistence type="predicted"/>
<sequence length="211" mass="24454">MFVTERDRKTLEFIAKWRFVTTEQLQKAGIFKTARKKAYNRVLALRQVNLIKAGRLESGQLYYYLAPRGGEIIGIDDPWYAKRYRDAGGDVVLKHLVACDFALALGIEYLPHQEVLNRLMAASYDVLAKCVRGNDLFYENGGLLHTLIIDYQYSLKYLSERIKLYSRLPPGVRNQLVVDFLVFDETRQKQILRAARETGLKIKALKANWKY</sequence>
<protein>
    <submittedName>
        <fullName evidence="1">Uncharacterized protein</fullName>
    </submittedName>
</protein>
<gene>
    <name evidence="1" type="ORF">A6M21_16490</name>
</gene>
<evidence type="ECO:0000313" key="2">
    <source>
        <dbReference type="Proteomes" id="UP000078532"/>
    </source>
</evidence>